<comment type="caution">
    <text evidence="1">The sequence shown here is derived from an EMBL/GenBank/DDBJ whole genome shotgun (WGS) entry which is preliminary data.</text>
</comment>
<name>A0A511Z5G8_9BACL</name>
<gene>
    <name evidence="1" type="ORF">SLU01_10030</name>
</gene>
<keyword evidence="2" id="KW-1185">Reference proteome</keyword>
<dbReference type="InterPro" id="IPR026838">
    <property type="entry name" value="YheC/D"/>
</dbReference>
<dbReference type="AlphaFoldDB" id="A0A511Z5G8"/>
<reference evidence="1 2" key="1">
    <citation type="submission" date="2019-07" db="EMBL/GenBank/DDBJ databases">
        <title>Whole genome shotgun sequence of Sporosarcina luteola NBRC 105378.</title>
        <authorList>
            <person name="Hosoyama A."/>
            <person name="Uohara A."/>
            <person name="Ohji S."/>
            <person name="Ichikawa N."/>
        </authorList>
    </citation>
    <scope>NUCLEOTIDE SEQUENCE [LARGE SCALE GENOMIC DNA]</scope>
    <source>
        <strain evidence="1 2">NBRC 105378</strain>
    </source>
</reference>
<dbReference type="Proteomes" id="UP000321901">
    <property type="component" value="Unassembled WGS sequence"/>
</dbReference>
<dbReference type="Gene3D" id="3.30.470.20">
    <property type="entry name" value="ATP-grasp fold, B domain"/>
    <property type="match status" value="1"/>
</dbReference>
<dbReference type="Pfam" id="PF14398">
    <property type="entry name" value="ATPgrasp_YheCD"/>
    <property type="match status" value="1"/>
</dbReference>
<dbReference type="RefSeq" id="WP_147055957.1">
    <property type="nucleotide sequence ID" value="NZ_BJYL01000012.1"/>
</dbReference>
<protein>
    <recommendedName>
        <fullName evidence="3">ATP-grasp domain-containing protein</fullName>
    </recommendedName>
</protein>
<dbReference type="EMBL" id="BJYL01000012">
    <property type="protein sequence ID" value="GEN82691.1"/>
    <property type="molecule type" value="Genomic_DNA"/>
</dbReference>
<evidence type="ECO:0008006" key="3">
    <source>
        <dbReference type="Google" id="ProtNLM"/>
    </source>
</evidence>
<sequence length="450" mass="52426">MKGIRGRYGQQAALQKDMRLLESLPAMSLFSEGNFNIALNTEHIFLIKPLFSPEEIRVVSKNDQLTVEFTNGKQHFTSKEDAYHYLITSVMTKKVYIIQSVPPHSASLHYRRFTLHRKSSSASWNVVHSMAVGEFKISRFHRLDNIWRLVNFLKSTAAVLGKSFPDCHTIIIELAQNKSGQFWITDTVLHERNSKWSQYHALYGKRRLRRYIPKTDLCTRKSLSNFLQSFQHVILKPCIGQQGIGIVKVSVRVDFTFEVHEKNTKMIKTDFNQLFHFINEHYLSKKDYIVQQFIHLDEIDGNPYDVRVMSQLDDKEWIVTGLIVKVAAQDYFTSNRASKLLLVEKALLESGNYMTYDKCRMLMERICRSASARLAENSIDVSIIGFDIGIDKKGEVWIIEANYAPSMSLFYMFDQNKMYKEIYEQLRKNKKGFHCRPTERGKKIEANRCE</sequence>
<proteinExistence type="predicted"/>
<evidence type="ECO:0000313" key="1">
    <source>
        <dbReference type="EMBL" id="GEN82691.1"/>
    </source>
</evidence>
<accession>A0A511Z5G8</accession>
<evidence type="ECO:0000313" key="2">
    <source>
        <dbReference type="Proteomes" id="UP000321901"/>
    </source>
</evidence>
<dbReference type="OrthoDB" id="7869153at2"/>
<dbReference type="SUPFAM" id="SSF56059">
    <property type="entry name" value="Glutathione synthetase ATP-binding domain-like"/>
    <property type="match status" value="1"/>
</dbReference>
<organism evidence="1 2">
    <name type="scientific">Sporosarcina luteola</name>
    <dbReference type="NCBI Taxonomy" id="582850"/>
    <lineage>
        <taxon>Bacteria</taxon>
        <taxon>Bacillati</taxon>
        <taxon>Bacillota</taxon>
        <taxon>Bacilli</taxon>
        <taxon>Bacillales</taxon>
        <taxon>Caryophanaceae</taxon>
        <taxon>Sporosarcina</taxon>
    </lineage>
</organism>